<keyword evidence="6" id="KW-0067">ATP-binding</keyword>
<keyword evidence="7" id="KW-0804">Transcription</keyword>
<dbReference type="PROSITE" id="PS51192">
    <property type="entry name" value="HELICASE_ATP_BIND_1"/>
    <property type="match status" value="1"/>
</dbReference>
<dbReference type="GO" id="GO:0017111">
    <property type="term" value="F:ribonucleoside triphosphate phosphatase activity"/>
    <property type="evidence" value="ECO:0007669"/>
    <property type="project" value="UniProtKB-EC"/>
</dbReference>
<gene>
    <name evidence="12" type="primary">105</name>
</gene>
<dbReference type="SMART" id="SM00487">
    <property type="entry name" value="DEXDc"/>
    <property type="match status" value="1"/>
</dbReference>
<evidence type="ECO:0000256" key="2">
    <source>
        <dbReference type="ARBA" id="ARBA00012445"/>
    </source>
</evidence>
<evidence type="ECO:0000259" key="11">
    <source>
        <dbReference type="PROSITE" id="PS51194"/>
    </source>
</evidence>
<feature type="domain" description="Helicase ATP-binding" evidence="10">
    <location>
        <begin position="43"/>
        <end position="206"/>
    </location>
</feature>
<evidence type="ECO:0000313" key="13">
    <source>
        <dbReference type="Proteomes" id="UP000121784"/>
    </source>
</evidence>
<evidence type="ECO:0000256" key="5">
    <source>
        <dbReference type="ARBA" id="ARBA00022801"/>
    </source>
</evidence>
<dbReference type="PROSITE" id="PS51194">
    <property type="entry name" value="HELICASE_CTER"/>
    <property type="match status" value="1"/>
</dbReference>
<keyword evidence="4" id="KW-0547">Nucleotide-binding</keyword>
<comment type="catalytic activity">
    <reaction evidence="9">
        <text>a ribonucleoside 5'-triphosphate + H2O = a ribonucleoside 5'-diphosphate + phosphate + H(+)</text>
        <dbReference type="Rhea" id="RHEA:23680"/>
        <dbReference type="ChEBI" id="CHEBI:15377"/>
        <dbReference type="ChEBI" id="CHEBI:15378"/>
        <dbReference type="ChEBI" id="CHEBI:43474"/>
        <dbReference type="ChEBI" id="CHEBI:57930"/>
        <dbReference type="ChEBI" id="CHEBI:61557"/>
        <dbReference type="EC" id="3.6.1.15"/>
    </reaction>
</comment>
<dbReference type="SUPFAM" id="SSF52540">
    <property type="entry name" value="P-loop containing nucleoside triphosphate hydrolases"/>
    <property type="match status" value="2"/>
</dbReference>
<dbReference type="EMBL" id="KM595078">
    <property type="protein sequence ID" value="AIT70720.1"/>
    <property type="molecule type" value="Genomic_DNA"/>
</dbReference>
<evidence type="ECO:0000256" key="6">
    <source>
        <dbReference type="ARBA" id="ARBA00022840"/>
    </source>
</evidence>
<evidence type="ECO:0000256" key="9">
    <source>
        <dbReference type="ARBA" id="ARBA00047631"/>
    </source>
</evidence>
<comment type="similarity">
    <text evidence="1">Belongs to the helicase family. NPH I subfamily.</text>
</comment>
<name>A0A097IVW4_9POXV</name>
<evidence type="ECO:0000256" key="1">
    <source>
        <dbReference type="ARBA" id="ARBA00010677"/>
    </source>
</evidence>
<evidence type="ECO:0000256" key="4">
    <source>
        <dbReference type="ARBA" id="ARBA00022741"/>
    </source>
</evidence>
<sequence>MSAHHASYIDYAIRNTENLTDEIITEKNNIKLKPYQHFVSRVFLGLDKMHSILLFHDTGVGKTLTTVFILKHLKDIYTKWTILILVKKSLVLYPWTDTITKYAPEIINDCIFITYDDKNFNNKFFTNIKTVSGLSRICVIIDECHNFISRSIDKDDGKIRRPTRAVYNYLSRNIALGNHKMICLSATPIVNTVREFTMLVNLLRPNILNLQSLFENKILINKNELINKLGCICSYIVNNEFSIFDDIEGSDSFAKKNVFMHYVKMTPKQDQIYKKAKIAELKSGTSSFRIYRRMASTFTFDTFPEKENRTSEEYTKEINMLYNDFKTSLENRVFSHDAIKTFMSNNVLDGKSKSSDISLFDELKNRSCKFTDVCLRILSSRGKCLVFEPFVNQSGISILLLYFKVFNITSIEYSSRTKDKRDSLVDEFNKIENTNGCKIKVCIFSSSGGEGISFFSINDIFILDMTWNEASLRQIIGRAIRLNSHINTPKNMRYVNVHFIISRLNNGDFTVDDDLLDIIKTKSKEFSQLFKVLKETSIEWIYNNQVSFPEVNDDSGWIPLISRAIDINQKIKEVSKIVLGENIWYSNSINLISINKGFKTDDGRIFDIDGNYITTMPKYPNIKIYNNKLVYVID</sequence>
<dbReference type="GO" id="GO:0005524">
    <property type="term" value="F:ATP binding"/>
    <property type="evidence" value="ECO:0007669"/>
    <property type="project" value="UniProtKB-KW"/>
</dbReference>
<evidence type="ECO:0000256" key="7">
    <source>
        <dbReference type="ARBA" id="ARBA00023163"/>
    </source>
</evidence>
<keyword evidence="5" id="KW-0378">Hydrolase</keyword>
<accession>A0A097IVW4</accession>
<dbReference type="SMART" id="SM00490">
    <property type="entry name" value="HELICc"/>
    <property type="match status" value="1"/>
</dbReference>
<dbReference type="InterPro" id="IPR013676">
    <property type="entry name" value="NPHI_C"/>
</dbReference>
<evidence type="ECO:0000313" key="12">
    <source>
        <dbReference type="EMBL" id="AIT70720.1"/>
    </source>
</evidence>
<dbReference type="Pfam" id="PF08469">
    <property type="entry name" value="NPHI_C"/>
    <property type="match status" value="1"/>
</dbReference>
<evidence type="ECO:0000256" key="3">
    <source>
        <dbReference type="ARBA" id="ARBA00016931"/>
    </source>
</evidence>
<feature type="domain" description="Helicase C-terminal" evidence="11">
    <location>
        <begin position="369"/>
        <end position="534"/>
    </location>
</feature>
<evidence type="ECO:0000256" key="8">
    <source>
        <dbReference type="ARBA" id="ARBA00031272"/>
    </source>
</evidence>
<dbReference type="Pfam" id="PF00271">
    <property type="entry name" value="Helicase_C"/>
    <property type="match status" value="1"/>
</dbReference>
<dbReference type="GO" id="GO:0006351">
    <property type="term" value="P:DNA-templated transcription"/>
    <property type="evidence" value="ECO:0007669"/>
    <property type="project" value="InterPro"/>
</dbReference>
<dbReference type="InterPro" id="IPR027417">
    <property type="entry name" value="P-loop_NTPase"/>
</dbReference>
<dbReference type="InterPro" id="IPR000330">
    <property type="entry name" value="SNF2_N"/>
</dbReference>
<protein>
    <recommendedName>
        <fullName evidence="3">Nucleoside triphosphatase I</fullName>
        <ecNumber evidence="2">3.6.1.15</ecNumber>
    </recommendedName>
    <alternativeName>
        <fullName evidence="8">Nucleoside triphosphate phosphohydrolase I</fullName>
    </alternativeName>
</protein>
<proteinExistence type="inferred from homology"/>
<organism evidence="12 13">
    <name type="scientific">Cotia virus</name>
    <dbReference type="NCBI Taxonomy" id="39444"/>
    <lineage>
        <taxon>Viruses</taxon>
        <taxon>Varidnaviria</taxon>
        <taxon>Bamfordvirae</taxon>
        <taxon>Nucleocytoviricota</taxon>
        <taxon>Pokkesviricetes</taxon>
        <taxon>Chitovirales</taxon>
        <taxon>Poxviridae</taxon>
        <taxon>Chordopoxvirinae</taxon>
        <taxon>Oryzopoxvirus</taxon>
        <taxon>Oryzopoxvirus cotia</taxon>
    </lineage>
</organism>
<dbReference type="Gene3D" id="3.40.50.300">
    <property type="entry name" value="P-loop containing nucleotide triphosphate hydrolases"/>
    <property type="match status" value="2"/>
</dbReference>
<dbReference type="Proteomes" id="UP000121784">
    <property type="component" value="Segment"/>
</dbReference>
<dbReference type="InterPro" id="IPR014001">
    <property type="entry name" value="Helicase_ATP-bd"/>
</dbReference>
<reference evidence="12 13" key="1">
    <citation type="submission" date="2014-09" db="EMBL/GenBank/DDBJ databases">
        <title>Complete Genome Sequence of the Embu Virus Strain SPAn 880.</title>
        <authorList>
            <person name="Ibrahim M.S."/>
            <person name="Antwerpen M.H."/>
            <person name="Georgi E."/>
            <person name="Vette P."/>
            <person name="Zoeller G."/>
            <person name="Meyer H."/>
        </authorList>
    </citation>
    <scope>NUCLEOTIDE SEQUENCE [LARGE SCALE GENOMIC DNA]</scope>
    <source>
        <strain evidence="12">SPAn880</strain>
    </source>
</reference>
<dbReference type="Pfam" id="PF00176">
    <property type="entry name" value="SNF2-rel_dom"/>
    <property type="match status" value="1"/>
</dbReference>
<dbReference type="EC" id="3.6.1.15" evidence="2"/>
<dbReference type="InterPro" id="IPR001650">
    <property type="entry name" value="Helicase_C-like"/>
</dbReference>
<evidence type="ECO:0000259" key="10">
    <source>
        <dbReference type="PROSITE" id="PS51192"/>
    </source>
</evidence>
<dbReference type="PANTHER" id="PTHR10799">
    <property type="entry name" value="SNF2/RAD54 HELICASE FAMILY"/>
    <property type="match status" value="1"/>
</dbReference>